<dbReference type="SUPFAM" id="SSF52540">
    <property type="entry name" value="P-loop containing nucleoside triphosphate hydrolases"/>
    <property type="match status" value="1"/>
</dbReference>
<name>A0A412WYM1_9BACT</name>
<gene>
    <name evidence="3" type="ORF">DWW18_12285</name>
</gene>
<feature type="domain" description="DUF4143" evidence="2">
    <location>
        <begin position="219"/>
        <end position="383"/>
    </location>
</feature>
<dbReference type="InterPro" id="IPR025420">
    <property type="entry name" value="DUF4143"/>
</dbReference>
<dbReference type="Gene3D" id="3.40.50.300">
    <property type="entry name" value="P-loop containing nucleotide triphosphate hydrolases"/>
    <property type="match status" value="1"/>
</dbReference>
<evidence type="ECO:0000313" key="4">
    <source>
        <dbReference type="Proteomes" id="UP000283589"/>
    </source>
</evidence>
<sequence>MFERSILKDLRQWADNPYRKPLILRGARQVGKTTIVGQFSREFENYLPLNMEKQEARQLFESTDDVKQLLPMLFLYCNVQRSPGRTLIFIDEVQASPHAVSMLRYFYEEMPEIHVIAAGSLLETMLDRHISLPVGRVEYMALHPCSFIEFLNAVGEERFVPWLQEMKLPNAFHDQLARLFNTYALIGGMPEVVARYVAKKDVVSLSAVYNQLLVAYRNDVEKYARNNSQTSVIRYILEEGWAFAGQSITLGGFAASAYKARETGEAFRTLEKALLLELVYPTTGTTLPLVSDLKKAPKLIWLDAGLVNYAAGIQREYLLSKDLNDVWRGMAAEQIVAQELKTLSNDVGQKRHFWVRAKRGSSSEVDFVYLYDGMVIPIEVKSGHNAHLKSLHQFMNETPHDVAVRVWSGSYSVDEVSTAEGKRFHLVNLPFYMVGMLKEILEKCMTKWG</sequence>
<dbReference type="Proteomes" id="UP000283589">
    <property type="component" value="Unassembled WGS sequence"/>
</dbReference>
<accession>A0A412WYM1</accession>
<proteinExistence type="predicted"/>
<dbReference type="PANTHER" id="PTHR33295:SF7">
    <property type="entry name" value="ATPASE"/>
    <property type="match status" value="1"/>
</dbReference>
<dbReference type="PANTHER" id="PTHR33295">
    <property type="entry name" value="ATPASE"/>
    <property type="match status" value="1"/>
</dbReference>
<dbReference type="RefSeq" id="WP_118260770.1">
    <property type="nucleotide sequence ID" value="NZ_CALBWO010000054.1"/>
</dbReference>
<dbReference type="InterPro" id="IPR027417">
    <property type="entry name" value="P-loop_NTPase"/>
</dbReference>
<reference evidence="3 4" key="1">
    <citation type="submission" date="2018-08" db="EMBL/GenBank/DDBJ databases">
        <title>A genome reference for cultivated species of the human gut microbiota.</title>
        <authorList>
            <person name="Zou Y."/>
            <person name="Xue W."/>
            <person name="Luo G."/>
        </authorList>
    </citation>
    <scope>NUCLEOTIDE SEQUENCE [LARGE SCALE GENOMIC DNA]</scope>
    <source>
        <strain evidence="3 4">AF14-49</strain>
    </source>
</reference>
<dbReference type="Pfam" id="PF13173">
    <property type="entry name" value="AAA_14"/>
    <property type="match status" value="1"/>
</dbReference>
<dbReference type="SUPFAM" id="SSF52980">
    <property type="entry name" value="Restriction endonuclease-like"/>
    <property type="match status" value="1"/>
</dbReference>
<feature type="domain" description="AAA" evidence="1">
    <location>
        <begin position="19"/>
        <end position="151"/>
    </location>
</feature>
<organism evidence="3 4">
    <name type="scientific">Butyricimonas virosa</name>
    <dbReference type="NCBI Taxonomy" id="544645"/>
    <lineage>
        <taxon>Bacteria</taxon>
        <taxon>Pseudomonadati</taxon>
        <taxon>Bacteroidota</taxon>
        <taxon>Bacteroidia</taxon>
        <taxon>Bacteroidales</taxon>
        <taxon>Odoribacteraceae</taxon>
        <taxon>Butyricimonas</taxon>
    </lineage>
</organism>
<evidence type="ECO:0000313" key="3">
    <source>
        <dbReference type="EMBL" id="RGV32902.1"/>
    </source>
</evidence>
<dbReference type="InterPro" id="IPR041682">
    <property type="entry name" value="AAA_14"/>
</dbReference>
<dbReference type="EMBL" id="QRZA01000016">
    <property type="protein sequence ID" value="RGV32902.1"/>
    <property type="molecule type" value="Genomic_DNA"/>
</dbReference>
<comment type="caution">
    <text evidence="3">The sequence shown here is derived from an EMBL/GenBank/DDBJ whole genome shotgun (WGS) entry which is preliminary data.</text>
</comment>
<dbReference type="InterPro" id="IPR011335">
    <property type="entry name" value="Restrct_endonuc-II-like"/>
</dbReference>
<dbReference type="Pfam" id="PF13635">
    <property type="entry name" value="DUF4143"/>
    <property type="match status" value="1"/>
</dbReference>
<evidence type="ECO:0000259" key="1">
    <source>
        <dbReference type="Pfam" id="PF13173"/>
    </source>
</evidence>
<dbReference type="AlphaFoldDB" id="A0A412WYM1"/>
<evidence type="ECO:0000259" key="2">
    <source>
        <dbReference type="Pfam" id="PF13635"/>
    </source>
</evidence>
<protein>
    <submittedName>
        <fullName evidence="3">DUF4143 domain-containing protein</fullName>
    </submittedName>
</protein>